<reference evidence="8" key="1">
    <citation type="submission" date="2015-01" db="EMBL/GenBank/DDBJ databases">
        <title>The Genome Sequence of Cryptococcus gattii CA1280.</title>
        <authorList>
            <consortium name="The Broad Institute Genomics Platform"/>
            <person name="Cuomo C."/>
            <person name="Litvintseva A."/>
            <person name="Chen Y."/>
            <person name="Heitman J."/>
            <person name="Sun S."/>
            <person name="Springer D."/>
            <person name="Dromer F."/>
            <person name="Young S."/>
            <person name="Zeng Q."/>
            <person name="Gargeya S."/>
            <person name="Abouelleil A."/>
            <person name="Alvarado L."/>
            <person name="Chapman S.B."/>
            <person name="Gainer-Dewar J."/>
            <person name="Goldberg J."/>
            <person name="Griggs A."/>
            <person name="Gujja S."/>
            <person name="Hansen M."/>
            <person name="Howarth C."/>
            <person name="Imamovic A."/>
            <person name="Larimer J."/>
            <person name="Murphy C."/>
            <person name="Naylor J."/>
            <person name="Pearson M."/>
            <person name="Priest M."/>
            <person name="Roberts A."/>
            <person name="Saif S."/>
            <person name="Shea T."/>
            <person name="Sykes S."/>
            <person name="Wortman J."/>
            <person name="Nusbaum C."/>
            <person name="Birren B."/>
        </authorList>
    </citation>
    <scope>NUCLEOTIDE SEQUENCE [LARGE SCALE GENOMIC DNA]</scope>
    <source>
        <strain evidence="8">CA1280</strain>
    </source>
</reference>
<dbReference type="GO" id="GO:0016787">
    <property type="term" value="F:hydrolase activity"/>
    <property type="evidence" value="ECO:0007669"/>
    <property type="project" value="InterPro"/>
</dbReference>
<dbReference type="AlphaFoldDB" id="A0A0D0VDU4"/>
<comment type="subcellular location">
    <subcellularLocation>
        <location evidence="1">Membrane</location>
        <topology evidence="1">Multi-pass membrane protein</topology>
    </subcellularLocation>
</comment>
<evidence type="ECO:0000256" key="3">
    <source>
        <dbReference type="ARBA" id="ARBA00022989"/>
    </source>
</evidence>
<evidence type="ECO:0000256" key="5">
    <source>
        <dbReference type="SAM" id="MobiDB-lite"/>
    </source>
</evidence>
<feature type="compositionally biased region" description="Polar residues" evidence="5">
    <location>
        <begin position="478"/>
        <end position="493"/>
    </location>
</feature>
<dbReference type="Pfam" id="PF00149">
    <property type="entry name" value="Metallophos"/>
    <property type="match status" value="1"/>
</dbReference>
<dbReference type="GO" id="GO:0016020">
    <property type="term" value="C:membrane"/>
    <property type="evidence" value="ECO:0007669"/>
    <property type="project" value="UniProtKB-SubCell"/>
</dbReference>
<feature type="region of interest" description="Disordered" evidence="5">
    <location>
        <begin position="433"/>
        <end position="457"/>
    </location>
</feature>
<dbReference type="OrthoDB" id="5977743at2759"/>
<dbReference type="FunFam" id="3.60.21.10:FF:000103">
    <property type="entry name" value="Unplaced genomic scaffold supercont1.18, whole genome shotgun sequence"/>
    <property type="match status" value="1"/>
</dbReference>
<dbReference type="SUPFAM" id="SSF56300">
    <property type="entry name" value="Metallo-dependent phosphatases"/>
    <property type="match status" value="1"/>
</dbReference>
<feature type="compositionally biased region" description="Low complexity" evidence="5">
    <location>
        <begin position="447"/>
        <end position="457"/>
    </location>
</feature>
<evidence type="ECO:0000313" key="8">
    <source>
        <dbReference type="EMBL" id="KIR45661.1"/>
    </source>
</evidence>
<feature type="domain" description="Calcineurin-like phosphoesterase" evidence="7">
    <location>
        <begin position="76"/>
        <end position="317"/>
    </location>
</feature>
<name>A0A0D0VDU4_CRYGA</name>
<dbReference type="Gene3D" id="3.60.21.10">
    <property type="match status" value="1"/>
</dbReference>
<feature type="region of interest" description="Disordered" evidence="5">
    <location>
        <begin position="478"/>
        <end position="502"/>
    </location>
</feature>
<evidence type="ECO:0000256" key="4">
    <source>
        <dbReference type="ARBA" id="ARBA00023136"/>
    </source>
</evidence>
<protein>
    <recommendedName>
        <fullName evidence="7">Calcineurin-like phosphoesterase domain-containing protein</fullName>
    </recommendedName>
</protein>
<dbReference type="EMBL" id="KN847987">
    <property type="protein sequence ID" value="KIR45661.1"/>
    <property type="molecule type" value="Genomic_DNA"/>
</dbReference>
<proteinExistence type="predicted"/>
<dbReference type="InterPro" id="IPR029052">
    <property type="entry name" value="Metallo-depent_PP-like"/>
</dbReference>
<keyword evidence="4 6" id="KW-0472">Membrane</keyword>
<dbReference type="GO" id="GO:0006506">
    <property type="term" value="P:GPI anchor biosynthetic process"/>
    <property type="evidence" value="ECO:0007669"/>
    <property type="project" value="InterPro"/>
</dbReference>
<organism evidence="8">
    <name type="scientific">Cryptococcus bacillisporus CA1280</name>
    <dbReference type="NCBI Taxonomy" id="1296109"/>
    <lineage>
        <taxon>Eukaryota</taxon>
        <taxon>Fungi</taxon>
        <taxon>Dikarya</taxon>
        <taxon>Basidiomycota</taxon>
        <taxon>Agaricomycotina</taxon>
        <taxon>Tremellomycetes</taxon>
        <taxon>Tremellales</taxon>
        <taxon>Cryptococcaceae</taxon>
        <taxon>Cryptococcus</taxon>
        <taxon>Cryptococcus gattii species complex</taxon>
    </lineage>
</organism>
<accession>A0A0D0VDU4</accession>
<dbReference type="GO" id="GO:0005783">
    <property type="term" value="C:endoplasmic reticulum"/>
    <property type="evidence" value="ECO:0007669"/>
    <property type="project" value="TreeGrafter"/>
</dbReference>
<evidence type="ECO:0000256" key="6">
    <source>
        <dbReference type="SAM" id="Phobius"/>
    </source>
</evidence>
<keyword evidence="2 6" id="KW-0812">Transmembrane</keyword>
<keyword evidence="3 6" id="KW-1133">Transmembrane helix</keyword>
<dbReference type="InterPro" id="IPR033308">
    <property type="entry name" value="PGAP5/Cdc1/Ted1"/>
</dbReference>
<dbReference type="InterPro" id="IPR004843">
    <property type="entry name" value="Calcineurin-like_PHP"/>
</dbReference>
<gene>
    <name evidence="8" type="ORF">I312_05016</name>
</gene>
<evidence type="ECO:0000256" key="2">
    <source>
        <dbReference type="ARBA" id="ARBA00022692"/>
    </source>
</evidence>
<dbReference type="PANTHER" id="PTHR13315">
    <property type="entry name" value="METALLO PHOSPHOESTERASE RELATED"/>
    <property type="match status" value="1"/>
</dbReference>
<evidence type="ECO:0000259" key="7">
    <source>
        <dbReference type="Pfam" id="PF00149"/>
    </source>
</evidence>
<feature type="region of interest" description="Disordered" evidence="5">
    <location>
        <begin position="1"/>
        <end position="23"/>
    </location>
</feature>
<evidence type="ECO:0000256" key="1">
    <source>
        <dbReference type="ARBA" id="ARBA00004141"/>
    </source>
</evidence>
<dbReference type="HOGENOM" id="CLU_432918_0_0_1"/>
<feature type="transmembrane region" description="Helical" evidence="6">
    <location>
        <begin position="378"/>
        <end position="396"/>
    </location>
</feature>
<dbReference type="PANTHER" id="PTHR13315:SF4">
    <property type="entry name" value="METALLOPHOSPHOESTERASE, ISOFORM E"/>
    <property type="match status" value="1"/>
</dbReference>
<sequence length="706" mass="77452">MLGSPGTHSPAAPSNPRGRKTGLKSRATQILALRFGWVVLVIWYEVGEFFHSLSTCRFPDSTLRLAHPEAPPPTHVVLIADPHVPHPQLSYPPGSPWLNWAKQQMDELFMRKSWNVVMRLGRVDQVLVLGDMLDWGRGVMTDEEYEEYIALFRSIFQLPPTTPMHFVPGNHDIPLAPNGRFSSQARLRYQQHFETPNTVLSISNHSFVLLDAVGLVEEDYRRYAAEMQFGEWDGVQGGVIEFVKDLRDNPLPGPKILLSHIPLARPEGATCGPLREKGRISKGAGPGYQNLLGSETSRFLLDAIQPNIVFSGDDHDYCDYVHKGNIREVTVKSFSSSAGIRRPGLQLLSLVPPPTESTAGLLPTHADRPCFLPDQLGVYWRVYLPLAILTALYLFITNLRSAYSRWDRYSHPLSEKTRSSPALLSAEAISPNSFSSRRNGPVPLSIPSRKSSSHLPLSASSATSSFILPRPVRYNSMTAEYPSSSRGGPSNPVSPFGSPKMSALDRFAEGDVERDGEAASGNVTGLNTPLTLSRRSSYVYMDRSFPSSAADSAPLSASGTIGAGLSVNTGVGSPSSSGFIRRVSSANFSNLAATNAAPPTLSVTSPDTLRRVTLPSPSLLPLFPAHGQPHPLSHASSHATLAQPAVIYTFPTRSKSWLWFDRTKSFLRWTWKARKGAIGRSWRELISVAWVGAVVWLGVNALFFLE</sequence>
<feature type="transmembrane region" description="Helical" evidence="6">
    <location>
        <begin position="685"/>
        <end position="705"/>
    </location>
</feature>